<keyword evidence="2" id="KW-1133">Transmembrane helix</keyword>
<feature type="region of interest" description="Disordered" evidence="1">
    <location>
        <begin position="34"/>
        <end position="53"/>
    </location>
</feature>
<proteinExistence type="predicted"/>
<sequence length="153" mass="15856">MIGAPLIALLAVVVVCLPALSNVVGVHGHSAHSAGTLHNNHGHGDGHGHTHGEPVTPAEYLGVGLAARQLVAEHPHIGALRGVVHPDIDGVVTAVRSMNPLRVIAALAAIAIAVVMVAAGAWFRMRGPPISIRWSGPVRPGRIVICDLCVIRR</sequence>
<evidence type="ECO:0000313" key="4">
    <source>
        <dbReference type="Proteomes" id="UP001060504"/>
    </source>
</evidence>
<dbReference type="InterPro" id="IPR058714">
    <property type="entry name" value="LpqS"/>
</dbReference>
<keyword evidence="2" id="KW-0472">Membrane</keyword>
<evidence type="ECO:0000256" key="2">
    <source>
        <dbReference type="SAM" id="Phobius"/>
    </source>
</evidence>
<feature type="compositionally biased region" description="Basic and acidic residues" evidence="1">
    <location>
        <begin position="42"/>
        <end position="52"/>
    </location>
</feature>
<dbReference type="EMBL" id="BPRH01003722">
    <property type="protein sequence ID" value="GJF10451.1"/>
    <property type="molecule type" value="Genomic_DNA"/>
</dbReference>
<gene>
    <name evidence="3" type="ORF">NGTWS1702_35530</name>
</gene>
<evidence type="ECO:0000313" key="3">
    <source>
        <dbReference type="EMBL" id="GJF10451.1"/>
    </source>
</evidence>
<dbReference type="Proteomes" id="UP001060504">
    <property type="component" value="Unassembled WGS sequence"/>
</dbReference>
<keyword evidence="4" id="KW-1185">Reference proteome</keyword>
<evidence type="ECO:0008006" key="5">
    <source>
        <dbReference type="Google" id="ProtNLM"/>
    </source>
</evidence>
<feature type="transmembrane region" description="Helical" evidence="2">
    <location>
        <begin position="103"/>
        <end position="123"/>
    </location>
</feature>
<evidence type="ECO:0000256" key="1">
    <source>
        <dbReference type="SAM" id="MobiDB-lite"/>
    </source>
</evidence>
<comment type="caution">
    <text evidence="3">The sequence shown here is derived from an EMBL/GenBank/DDBJ whole genome shotgun (WGS) entry which is preliminary data.</text>
</comment>
<keyword evidence="2" id="KW-0812">Transmembrane</keyword>
<organism evidence="3 4">
    <name type="scientific">Mycolicibacterium cyprinidarum</name>
    <dbReference type="NCBI Taxonomy" id="2860311"/>
    <lineage>
        <taxon>Bacteria</taxon>
        <taxon>Bacillati</taxon>
        <taxon>Actinomycetota</taxon>
        <taxon>Actinomycetes</taxon>
        <taxon>Mycobacteriales</taxon>
        <taxon>Mycobacteriaceae</taxon>
        <taxon>Mycolicibacterium</taxon>
    </lineage>
</organism>
<name>A0ABQ4V6G7_9MYCO</name>
<reference evidence="3 4" key="1">
    <citation type="submission" date="2021-08" db="EMBL/GenBank/DDBJ databases">
        <title>Draft genome sequence of Mycolicibacterium sp. NGTWS1702 strain.</title>
        <authorList>
            <person name="Matsumoto M."/>
            <person name="Tang B.C.C."/>
            <person name="Machida Y."/>
            <person name="Matoyama H."/>
            <person name="Kishihara T."/>
            <person name="Sato S."/>
            <person name="Kondo I."/>
            <person name="Sano M."/>
            <person name="Kato G."/>
        </authorList>
    </citation>
    <scope>NUCLEOTIDE SEQUENCE [LARGE SCALE GENOMIC DNA]</scope>
    <source>
        <strain evidence="3 4">NGTWSNA01</strain>
    </source>
</reference>
<dbReference type="Pfam" id="PF26327">
    <property type="entry name" value="LpqS"/>
    <property type="match status" value="1"/>
</dbReference>
<protein>
    <recommendedName>
        <fullName evidence="5">Secreted protein</fullName>
    </recommendedName>
</protein>
<accession>A0ABQ4V6G7</accession>